<dbReference type="InterPro" id="IPR001387">
    <property type="entry name" value="Cro/C1-type_HTH"/>
</dbReference>
<dbReference type="GO" id="GO:0003677">
    <property type="term" value="F:DNA binding"/>
    <property type="evidence" value="ECO:0007669"/>
    <property type="project" value="InterPro"/>
</dbReference>
<gene>
    <name evidence="2" type="ORF">GF068_28175</name>
</gene>
<reference evidence="2 3" key="1">
    <citation type="submission" date="2019-10" db="EMBL/GenBank/DDBJ databases">
        <title>A soil myxobacterium in the family Polyangiaceae.</title>
        <authorList>
            <person name="Li Y."/>
            <person name="Wang J."/>
        </authorList>
    </citation>
    <scope>NUCLEOTIDE SEQUENCE [LARGE SCALE GENOMIC DNA]</scope>
    <source>
        <strain evidence="2 3">DSM 14734</strain>
    </source>
</reference>
<name>A0A6N7Q0F5_9BACT</name>
<dbReference type="SUPFAM" id="SSF47413">
    <property type="entry name" value="lambda repressor-like DNA-binding domains"/>
    <property type="match status" value="1"/>
</dbReference>
<feature type="region of interest" description="Disordered" evidence="1">
    <location>
        <begin position="1"/>
        <end position="29"/>
    </location>
</feature>
<dbReference type="CDD" id="cd00093">
    <property type="entry name" value="HTH_XRE"/>
    <property type="match status" value="1"/>
</dbReference>
<sequence length="116" mass="12297">MHDLDWPGSYGQENDPPCPPEPETPRRRKSGALMLSTEEARHVRVAVRKLRRAFGSFRAISAMTGIPASTLRRAANPKSSPTGTLAIRIASAAGVAVEVLLGGKLVVTTPVIGRAA</sequence>
<proteinExistence type="predicted"/>
<evidence type="ECO:0000313" key="3">
    <source>
        <dbReference type="Proteomes" id="UP000440224"/>
    </source>
</evidence>
<dbReference type="OrthoDB" id="5533591at2"/>
<comment type="caution">
    <text evidence="2">The sequence shown here is derived from an EMBL/GenBank/DDBJ whole genome shotgun (WGS) entry which is preliminary data.</text>
</comment>
<dbReference type="RefSeq" id="WP_153822583.1">
    <property type="nucleotide sequence ID" value="NZ_WJIE01000009.1"/>
</dbReference>
<protein>
    <recommendedName>
        <fullName evidence="4">XRE family transcriptional regulator</fullName>
    </recommendedName>
</protein>
<accession>A0A6N7Q0F5</accession>
<dbReference type="Proteomes" id="UP000440224">
    <property type="component" value="Unassembled WGS sequence"/>
</dbReference>
<evidence type="ECO:0008006" key="4">
    <source>
        <dbReference type="Google" id="ProtNLM"/>
    </source>
</evidence>
<dbReference type="EMBL" id="WJIE01000009">
    <property type="protein sequence ID" value="MRG95764.1"/>
    <property type="molecule type" value="Genomic_DNA"/>
</dbReference>
<keyword evidence="3" id="KW-1185">Reference proteome</keyword>
<evidence type="ECO:0000256" key="1">
    <source>
        <dbReference type="SAM" id="MobiDB-lite"/>
    </source>
</evidence>
<evidence type="ECO:0000313" key="2">
    <source>
        <dbReference type="EMBL" id="MRG95764.1"/>
    </source>
</evidence>
<dbReference type="InterPro" id="IPR010982">
    <property type="entry name" value="Lambda_DNA-bd_dom_sf"/>
</dbReference>
<dbReference type="AlphaFoldDB" id="A0A6N7Q0F5"/>
<organism evidence="2 3">
    <name type="scientific">Polyangium spumosum</name>
    <dbReference type="NCBI Taxonomy" id="889282"/>
    <lineage>
        <taxon>Bacteria</taxon>
        <taxon>Pseudomonadati</taxon>
        <taxon>Myxococcota</taxon>
        <taxon>Polyangia</taxon>
        <taxon>Polyangiales</taxon>
        <taxon>Polyangiaceae</taxon>
        <taxon>Polyangium</taxon>
    </lineage>
</organism>